<proteinExistence type="inferred from homology"/>
<evidence type="ECO:0000313" key="2">
    <source>
        <dbReference type="EMBL" id="PJC81724.1"/>
    </source>
</evidence>
<dbReference type="GO" id="GO:0005886">
    <property type="term" value="C:plasma membrane"/>
    <property type="evidence" value="ECO:0007669"/>
    <property type="project" value="UniProtKB-SubCell"/>
</dbReference>
<sequence length="78" mass="9326">MKRLILLSIRFYQKTKFFHGQLARQLFLTDKVCRFTPTCSEYTYQAVEKYGVIRGLWIGFKRIIRCHPWNKGGNDPLK</sequence>
<dbReference type="Pfam" id="PF01809">
    <property type="entry name" value="YidD"/>
    <property type="match status" value="1"/>
</dbReference>
<keyword evidence="1" id="KW-0472">Membrane</keyword>
<accession>A0A2M8GME7</accession>
<dbReference type="InterPro" id="IPR002696">
    <property type="entry name" value="Membr_insert_effic_factor_YidD"/>
</dbReference>
<evidence type="ECO:0000313" key="3">
    <source>
        <dbReference type="Proteomes" id="UP000229370"/>
    </source>
</evidence>
<dbReference type="SMART" id="SM01234">
    <property type="entry name" value="Haemolytic"/>
    <property type="match status" value="1"/>
</dbReference>
<dbReference type="AlphaFoldDB" id="A0A2M8GME7"/>
<evidence type="ECO:0000256" key="1">
    <source>
        <dbReference type="HAMAP-Rule" id="MF_00386"/>
    </source>
</evidence>
<name>A0A2M8GME7_9BACT</name>
<protein>
    <recommendedName>
        <fullName evidence="1">Putative membrane protein insertion efficiency factor</fullName>
    </recommendedName>
</protein>
<dbReference type="NCBIfam" id="TIGR00278">
    <property type="entry name" value="membrane protein insertion efficiency factor YidD"/>
    <property type="match status" value="1"/>
</dbReference>
<dbReference type="Proteomes" id="UP000229370">
    <property type="component" value="Unassembled WGS sequence"/>
</dbReference>
<comment type="caution">
    <text evidence="2">The sequence shown here is derived from an EMBL/GenBank/DDBJ whole genome shotgun (WGS) entry which is preliminary data.</text>
</comment>
<comment type="subcellular location">
    <subcellularLocation>
        <location evidence="1">Cell membrane</location>
        <topology evidence="1">Peripheral membrane protein</topology>
        <orientation evidence="1">Cytoplasmic side</orientation>
    </subcellularLocation>
</comment>
<keyword evidence="1" id="KW-1003">Cell membrane</keyword>
<comment type="similarity">
    <text evidence="1">Belongs to the UPF0161 family.</text>
</comment>
<gene>
    <name evidence="2" type="ORF">CO007_03175</name>
</gene>
<dbReference type="PANTHER" id="PTHR33383">
    <property type="entry name" value="MEMBRANE PROTEIN INSERTION EFFICIENCY FACTOR-RELATED"/>
    <property type="match status" value="1"/>
</dbReference>
<dbReference type="HAMAP" id="MF_00386">
    <property type="entry name" value="UPF0161_YidD"/>
    <property type="match status" value="1"/>
</dbReference>
<organism evidence="2 3">
    <name type="scientific">Candidatus Roizmanbacteria bacterium CG_4_8_14_3_um_filter_36_10</name>
    <dbReference type="NCBI Taxonomy" id="1974834"/>
    <lineage>
        <taxon>Bacteria</taxon>
        <taxon>Candidatus Roizmaniibacteriota</taxon>
    </lineage>
</organism>
<dbReference type="PANTHER" id="PTHR33383:SF1">
    <property type="entry name" value="MEMBRANE PROTEIN INSERTION EFFICIENCY FACTOR-RELATED"/>
    <property type="match status" value="1"/>
</dbReference>
<dbReference type="EMBL" id="PFQK01000054">
    <property type="protein sequence ID" value="PJC81724.1"/>
    <property type="molecule type" value="Genomic_DNA"/>
</dbReference>
<comment type="function">
    <text evidence="1">Could be involved in insertion of integral membrane proteins into the membrane.</text>
</comment>
<reference evidence="3" key="1">
    <citation type="submission" date="2017-09" db="EMBL/GenBank/DDBJ databases">
        <title>Depth-based differentiation of microbial function through sediment-hosted aquifers and enrichment of novel symbionts in the deep terrestrial subsurface.</title>
        <authorList>
            <person name="Probst A.J."/>
            <person name="Ladd B."/>
            <person name="Jarett J.K."/>
            <person name="Geller-Mcgrath D.E."/>
            <person name="Sieber C.M.K."/>
            <person name="Emerson J.B."/>
            <person name="Anantharaman K."/>
            <person name="Thomas B.C."/>
            <person name="Malmstrom R."/>
            <person name="Stieglmeier M."/>
            <person name="Klingl A."/>
            <person name="Woyke T."/>
            <person name="Ryan C.M."/>
            <person name="Banfield J.F."/>
        </authorList>
    </citation>
    <scope>NUCLEOTIDE SEQUENCE [LARGE SCALE GENOMIC DNA]</scope>
</reference>